<dbReference type="InterPro" id="IPR036396">
    <property type="entry name" value="Cyt_P450_sf"/>
</dbReference>
<evidence type="ECO:0008006" key="23">
    <source>
        <dbReference type="Google" id="ProtNLM"/>
    </source>
</evidence>
<evidence type="ECO:0000256" key="9">
    <source>
        <dbReference type="ARBA" id="ARBA00022723"/>
    </source>
</evidence>
<dbReference type="AlphaFoldDB" id="A0A067MLY9"/>
<evidence type="ECO:0000259" key="20">
    <source>
        <dbReference type="PROSITE" id="PS51384"/>
    </source>
</evidence>
<dbReference type="Gene3D" id="2.40.30.10">
    <property type="entry name" value="Translation factors"/>
    <property type="match status" value="1"/>
</dbReference>
<dbReference type="GO" id="GO:0050660">
    <property type="term" value="F:flavin adenine dinucleotide binding"/>
    <property type="evidence" value="ECO:0007669"/>
    <property type="project" value="TreeGrafter"/>
</dbReference>
<dbReference type="PROSITE" id="PS50902">
    <property type="entry name" value="FLAVODOXIN_LIKE"/>
    <property type="match status" value="1"/>
</dbReference>
<dbReference type="GO" id="GO:0010181">
    <property type="term" value="F:FMN binding"/>
    <property type="evidence" value="ECO:0007669"/>
    <property type="project" value="InterPro"/>
</dbReference>
<dbReference type="GO" id="GO:0003958">
    <property type="term" value="F:NADPH-hemoprotein reductase activity"/>
    <property type="evidence" value="ECO:0007669"/>
    <property type="project" value="UniProtKB-EC"/>
</dbReference>
<keyword evidence="13 17" id="KW-0408">Iron</keyword>
<dbReference type="Gene3D" id="1.20.990.10">
    <property type="entry name" value="NADPH-cytochrome p450 Reductase, Chain A, domain 3"/>
    <property type="match status" value="1"/>
</dbReference>
<reference evidence="22" key="1">
    <citation type="journal article" date="2014" name="Proc. Natl. Acad. Sci. U.S.A.">
        <title>Extensive sampling of basidiomycete genomes demonstrates inadequacy of the white-rot/brown-rot paradigm for wood decay fungi.</title>
        <authorList>
            <person name="Riley R."/>
            <person name="Salamov A.A."/>
            <person name="Brown D.W."/>
            <person name="Nagy L.G."/>
            <person name="Floudas D."/>
            <person name="Held B.W."/>
            <person name="Levasseur A."/>
            <person name="Lombard V."/>
            <person name="Morin E."/>
            <person name="Otillar R."/>
            <person name="Lindquist E.A."/>
            <person name="Sun H."/>
            <person name="LaButti K.M."/>
            <person name="Schmutz J."/>
            <person name="Jabbour D."/>
            <person name="Luo H."/>
            <person name="Baker S.E."/>
            <person name="Pisabarro A.G."/>
            <person name="Walton J.D."/>
            <person name="Blanchette R.A."/>
            <person name="Henrissat B."/>
            <person name="Martin F."/>
            <person name="Cullen D."/>
            <person name="Hibbett D.S."/>
            <person name="Grigoriev I.V."/>
        </authorList>
    </citation>
    <scope>NUCLEOTIDE SEQUENCE [LARGE SCALE GENOMIC DNA]</scope>
    <source>
        <strain evidence="22">FD-172 SS1</strain>
    </source>
</reference>
<comment type="similarity">
    <text evidence="4">In the N-terminal section; belongs to the cytochrome P450 family.</text>
</comment>
<evidence type="ECO:0000259" key="19">
    <source>
        <dbReference type="PROSITE" id="PS50902"/>
    </source>
</evidence>
<dbReference type="SUPFAM" id="SSF48264">
    <property type="entry name" value="Cytochrome P450"/>
    <property type="match status" value="1"/>
</dbReference>
<evidence type="ECO:0000256" key="12">
    <source>
        <dbReference type="ARBA" id="ARBA00023002"/>
    </source>
</evidence>
<dbReference type="GO" id="GO:0005506">
    <property type="term" value="F:iron ion binding"/>
    <property type="evidence" value="ECO:0007669"/>
    <property type="project" value="InterPro"/>
</dbReference>
<dbReference type="FunFam" id="2.40.30.10:FF:000198">
    <property type="entry name" value="Bifunctional cytochrome P450/NADPH--P450 reductase"/>
    <property type="match status" value="1"/>
</dbReference>
<dbReference type="CDD" id="cd11068">
    <property type="entry name" value="CYP120A1"/>
    <property type="match status" value="1"/>
</dbReference>
<keyword evidence="9 17" id="KW-0479">Metal-binding</keyword>
<dbReference type="SUPFAM" id="SSF63380">
    <property type="entry name" value="Riboflavin synthase domain-like"/>
    <property type="match status" value="1"/>
</dbReference>
<dbReference type="InterPro" id="IPR023173">
    <property type="entry name" value="NADPH_Cyt_P450_Rdtase_alpha"/>
</dbReference>
<feature type="region of interest" description="Disordered" evidence="18">
    <location>
        <begin position="480"/>
        <end position="499"/>
    </location>
</feature>
<dbReference type="SUPFAM" id="SSF52343">
    <property type="entry name" value="Ferredoxin reductase-like, C-terminal NADP-linked domain"/>
    <property type="match status" value="1"/>
</dbReference>
<dbReference type="Pfam" id="PF00067">
    <property type="entry name" value="p450"/>
    <property type="match status" value="1"/>
</dbReference>
<comment type="cofactor">
    <cofactor evidence="2 17">
        <name>heme</name>
        <dbReference type="ChEBI" id="CHEBI:30413"/>
    </cofactor>
</comment>
<dbReference type="InterPro" id="IPR017927">
    <property type="entry name" value="FAD-bd_FR_type"/>
</dbReference>
<dbReference type="InterPro" id="IPR003097">
    <property type="entry name" value="CysJ-like_FAD-binding"/>
</dbReference>
<feature type="domain" description="Flavodoxin-like" evidence="19">
    <location>
        <begin position="506"/>
        <end position="648"/>
    </location>
</feature>
<keyword evidence="12" id="KW-0560">Oxidoreductase</keyword>
<evidence type="ECO:0000256" key="5">
    <source>
        <dbReference type="ARBA" id="ARBA00022448"/>
    </source>
</evidence>
<evidence type="ECO:0000256" key="4">
    <source>
        <dbReference type="ARBA" id="ARBA00010018"/>
    </source>
</evidence>
<dbReference type="InterPro" id="IPR008254">
    <property type="entry name" value="Flavodoxin/NO_synth"/>
</dbReference>
<dbReference type="PROSITE" id="PS00086">
    <property type="entry name" value="CYTOCHROME_P450"/>
    <property type="match status" value="1"/>
</dbReference>
<dbReference type="Pfam" id="PF00175">
    <property type="entry name" value="NAD_binding_1"/>
    <property type="match status" value="1"/>
</dbReference>
<keyword evidence="8" id="KW-0288">FMN</keyword>
<evidence type="ECO:0000256" key="17">
    <source>
        <dbReference type="PIRSR" id="PIRSR000209-1"/>
    </source>
</evidence>
<comment type="catalytic activity">
    <reaction evidence="16">
        <text>2 oxidized [cytochrome P450] + NADPH = 2 reduced [cytochrome P450] + NADP(+) + H(+)</text>
        <dbReference type="Rhea" id="RHEA:24040"/>
        <dbReference type="Rhea" id="RHEA-COMP:14627"/>
        <dbReference type="Rhea" id="RHEA-COMP:14628"/>
        <dbReference type="ChEBI" id="CHEBI:15378"/>
        <dbReference type="ChEBI" id="CHEBI:55376"/>
        <dbReference type="ChEBI" id="CHEBI:57783"/>
        <dbReference type="ChEBI" id="CHEBI:58349"/>
        <dbReference type="ChEBI" id="CHEBI:60344"/>
        <dbReference type="EC" id="1.6.2.4"/>
    </reaction>
</comment>
<dbReference type="PANTHER" id="PTHR19384:SF127">
    <property type="entry name" value="BIFUNCTIONAL CYTOCHROME P450_NADPH--P450 REDUCTASE"/>
    <property type="match status" value="1"/>
</dbReference>
<accession>A0A067MLY9</accession>
<gene>
    <name evidence="21" type="ORF">BOTBODRAFT_129916</name>
</gene>
<evidence type="ECO:0000256" key="1">
    <source>
        <dbReference type="ARBA" id="ARBA00001917"/>
    </source>
</evidence>
<dbReference type="Pfam" id="PF00258">
    <property type="entry name" value="Flavodoxin_1"/>
    <property type="match status" value="1"/>
</dbReference>
<comment type="cofactor">
    <cofactor evidence="3">
        <name>FAD</name>
        <dbReference type="ChEBI" id="CHEBI:57692"/>
    </cofactor>
</comment>
<evidence type="ECO:0000256" key="15">
    <source>
        <dbReference type="ARBA" id="ARBA00047827"/>
    </source>
</evidence>
<keyword evidence="11" id="KW-0521">NADP</keyword>
<keyword evidence="22" id="KW-1185">Reference proteome</keyword>
<evidence type="ECO:0000256" key="13">
    <source>
        <dbReference type="ARBA" id="ARBA00023004"/>
    </source>
</evidence>
<dbReference type="PROSITE" id="PS51384">
    <property type="entry name" value="FAD_FR"/>
    <property type="match status" value="1"/>
</dbReference>
<dbReference type="InterPro" id="IPR029039">
    <property type="entry name" value="Flavoprotein-like_sf"/>
</dbReference>
<dbReference type="EMBL" id="KL198027">
    <property type="protein sequence ID" value="KDQ16569.1"/>
    <property type="molecule type" value="Genomic_DNA"/>
</dbReference>
<evidence type="ECO:0000256" key="6">
    <source>
        <dbReference type="ARBA" id="ARBA00022617"/>
    </source>
</evidence>
<dbReference type="Gene3D" id="3.40.50.360">
    <property type="match status" value="1"/>
</dbReference>
<evidence type="ECO:0000313" key="21">
    <source>
        <dbReference type="EMBL" id="KDQ16569.1"/>
    </source>
</evidence>
<dbReference type="InterPro" id="IPR001128">
    <property type="entry name" value="Cyt_P450"/>
</dbReference>
<keyword evidence="5" id="KW-0813">Transport</keyword>
<evidence type="ECO:0000256" key="3">
    <source>
        <dbReference type="ARBA" id="ARBA00001974"/>
    </source>
</evidence>
<evidence type="ECO:0000256" key="8">
    <source>
        <dbReference type="ARBA" id="ARBA00022643"/>
    </source>
</evidence>
<keyword evidence="7" id="KW-0285">Flavoprotein</keyword>
<dbReference type="CDD" id="cd06206">
    <property type="entry name" value="bifunctional_CYPOR"/>
    <property type="match status" value="1"/>
</dbReference>
<dbReference type="SUPFAM" id="SSF52218">
    <property type="entry name" value="Flavoproteins"/>
    <property type="match status" value="1"/>
</dbReference>
<evidence type="ECO:0000256" key="18">
    <source>
        <dbReference type="SAM" id="MobiDB-lite"/>
    </source>
</evidence>
<dbReference type="STRING" id="930990.A0A067MLY9"/>
<dbReference type="GO" id="GO:0020037">
    <property type="term" value="F:heme binding"/>
    <property type="evidence" value="ECO:0007669"/>
    <property type="project" value="InterPro"/>
</dbReference>
<proteinExistence type="inferred from homology"/>
<organism evidence="21 22">
    <name type="scientific">Botryobasidium botryosum (strain FD-172 SS1)</name>
    <dbReference type="NCBI Taxonomy" id="930990"/>
    <lineage>
        <taxon>Eukaryota</taxon>
        <taxon>Fungi</taxon>
        <taxon>Dikarya</taxon>
        <taxon>Basidiomycota</taxon>
        <taxon>Agaricomycotina</taxon>
        <taxon>Agaricomycetes</taxon>
        <taxon>Cantharellales</taxon>
        <taxon>Botryobasidiaceae</taxon>
        <taxon>Botryobasidium</taxon>
    </lineage>
</organism>
<dbReference type="OrthoDB" id="1470350at2759"/>
<feature type="binding site" description="axial binding residue" evidence="17">
    <location>
        <position position="409"/>
    </location>
    <ligand>
        <name>heme</name>
        <dbReference type="ChEBI" id="CHEBI:30413"/>
    </ligand>
    <ligandPart>
        <name>Fe</name>
        <dbReference type="ChEBI" id="CHEBI:18248"/>
    </ligandPart>
</feature>
<evidence type="ECO:0000256" key="7">
    <source>
        <dbReference type="ARBA" id="ARBA00022630"/>
    </source>
</evidence>
<keyword evidence="10" id="KW-0274">FAD</keyword>
<dbReference type="Proteomes" id="UP000027195">
    <property type="component" value="Unassembled WGS sequence"/>
</dbReference>
<dbReference type="InParanoid" id="A0A067MLY9"/>
<dbReference type="GO" id="GO:0070330">
    <property type="term" value="F:aromatase activity"/>
    <property type="evidence" value="ECO:0007669"/>
    <property type="project" value="InterPro"/>
</dbReference>
<keyword evidence="14" id="KW-0503">Monooxygenase</keyword>
<dbReference type="FunFam" id="1.10.630.10:FF:000040">
    <property type="entry name" value="Bifunctional cytochrome P450/NADPH--P450 reductase"/>
    <property type="match status" value="1"/>
</dbReference>
<evidence type="ECO:0000256" key="14">
    <source>
        <dbReference type="ARBA" id="ARBA00023033"/>
    </source>
</evidence>
<dbReference type="InterPro" id="IPR002401">
    <property type="entry name" value="Cyt_P450_E_grp-I"/>
</dbReference>
<protein>
    <recommendedName>
        <fullName evidence="23">NADPH--cytochrome P450 reductase</fullName>
    </recommendedName>
</protein>
<dbReference type="Gene3D" id="3.40.50.80">
    <property type="entry name" value="Nucleotide-binding domain of ferredoxin-NADP reductase (FNR) module"/>
    <property type="match status" value="1"/>
</dbReference>
<dbReference type="PRINTS" id="PR00385">
    <property type="entry name" value="P450"/>
</dbReference>
<dbReference type="InterPro" id="IPR039261">
    <property type="entry name" value="FNR_nucleotide-bd"/>
</dbReference>
<sequence>MADAHDPIPSPPAIPFLGNIRDIENEVPLRSLHLLAQRFGPIYQLNMLGQPAVFLSSQELVDEACDEKRFHKTISGGLLQVRNVTGDGLFTAFHGEHSWGVAHRILMPAFGPVMIRNMFPDMLDICSQLILKWERFGPEHVIDPTDDFTRLTLDTVALCVMNYRFNSFYKEANHPFVEAMGRYLTESGSRSRRPQLVQAMMRSATARYEADYKTMMDTCDEIVATRKSHPIDKKDLLNLMLLGKDAKTGEGLSEMNIKYQMITFVIAGHETSSGLLSFVMYYLLKNPEAYAKVREEVDSVLGNTPITADLVSKLPYIVAVMRETLRLSPSAPIFSVTPFEDEVIGTKGGKKYLIKKDTPVSIMVYDLHRDPAVWGPDAEDFKPERMLDSEFEKLPKNAWKPFGNGMRACIGRPFAWAEVIIVIASIFQKFDFVMQDSSYTLALKQSLTIKPNNFRFRAIPRERAPAFHIVPGMTAASRSGDNAASAAVPTNAQTGEAASSGDTKTLYCYYGSNTGSCESFAQRIASEAPSKGFRAHIGTLDSVIGSVPVPKDGPVVVVTASYEGLPADNAAFFMQKLGALKGRELEGINYALFGCGNTDWTHTYQAVPKLCDALFQEHGAMPLLERGEGNAASSNFIDQFDAWEAKLWKELAKVYSLTEKKETAGLVVEKTGVDRSVILRHTDTALGQVVENHILTKPGIAAKRHIELVLPPDMSYRAGDYLAIIPTNPKDTVRRAVARFGFLPEQQITLHSPGPTSLPVDVPISVNELLSGYVELAHPATKRNLQDLIDTVPENTTDRTAIEGLLSDYQAAVLDKRLSILDILELHPNVPLPFSTFLTMLPAMRIRQYSISSSPLWNPEHVTLTISVLEAPALSGHGTFRGVATSFLAQLEPGDKVQLAVRPSQAAFHLPSDPEVPIVMFCAGAGFAPMRGFIQERARQITAGRKVGKALLFVGCRKENEDFLYKDDDLAEWVKVGAVDVRPAFSREPEKSKGCKYIQHRIWHDRADLAEISRAGAKFYVCGSSAISNSVKETSINIIAESQGCTAEEAEVIFQEKIKERFAADVFG</sequence>
<evidence type="ECO:0000313" key="22">
    <source>
        <dbReference type="Proteomes" id="UP000027195"/>
    </source>
</evidence>
<dbReference type="Pfam" id="PF00667">
    <property type="entry name" value="FAD_binding_1"/>
    <property type="match status" value="1"/>
</dbReference>
<dbReference type="PANTHER" id="PTHR19384">
    <property type="entry name" value="NITRIC OXIDE SYNTHASE-RELATED"/>
    <property type="match status" value="1"/>
</dbReference>
<dbReference type="HOGENOM" id="CLU_001570_7_0_1"/>
<comment type="cofactor">
    <cofactor evidence="1">
        <name>FMN</name>
        <dbReference type="ChEBI" id="CHEBI:58210"/>
    </cofactor>
</comment>
<dbReference type="InterPro" id="IPR001433">
    <property type="entry name" value="OxRdtase_FAD/NAD-bd"/>
</dbReference>
<dbReference type="InterPro" id="IPR017938">
    <property type="entry name" value="Riboflavin_synthase-like_b-brl"/>
</dbReference>
<dbReference type="PRINTS" id="PR00463">
    <property type="entry name" value="EP450I"/>
</dbReference>
<dbReference type="GO" id="GO:0005829">
    <property type="term" value="C:cytosol"/>
    <property type="evidence" value="ECO:0007669"/>
    <property type="project" value="TreeGrafter"/>
</dbReference>
<feature type="domain" description="FAD-binding FR-type" evidence="20">
    <location>
        <begin position="682"/>
        <end position="911"/>
    </location>
</feature>
<evidence type="ECO:0000256" key="10">
    <source>
        <dbReference type="ARBA" id="ARBA00022827"/>
    </source>
</evidence>
<dbReference type="InterPro" id="IPR017972">
    <property type="entry name" value="Cyt_P450_CS"/>
</dbReference>
<comment type="catalytic activity">
    <reaction evidence="15">
        <text>an organic molecule + reduced [NADPH--hemoprotein reductase] + O2 = an alcohol + oxidized [NADPH--hemoprotein reductase] + H2O + H(+)</text>
        <dbReference type="Rhea" id="RHEA:17149"/>
        <dbReference type="Rhea" id="RHEA-COMP:11964"/>
        <dbReference type="Rhea" id="RHEA-COMP:11965"/>
        <dbReference type="ChEBI" id="CHEBI:15377"/>
        <dbReference type="ChEBI" id="CHEBI:15378"/>
        <dbReference type="ChEBI" id="CHEBI:15379"/>
        <dbReference type="ChEBI" id="CHEBI:30879"/>
        <dbReference type="ChEBI" id="CHEBI:57618"/>
        <dbReference type="ChEBI" id="CHEBI:58210"/>
        <dbReference type="ChEBI" id="CHEBI:142491"/>
        <dbReference type="EC" id="1.14.14.1"/>
    </reaction>
</comment>
<dbReference type="InterPro" id="IPR023206">
    <property type="entry name" value="Bifunctional_P450_P450_red"/>
</dbReference>
<dbReference type="PIRSF" id="PIRSF000209">
    <property type="entry name" value="Bifunctional_P450_P450R"/>
    <property type="match status" value="1"/>
</dbReference>
<keyword evidence="6 17" id="KW-0349">Heme</keyword>
<evidence type="ECO:0000256" key="2">
    <source>
        <dbReference type="ARBA" id="ARBA00001971"/>
    </source>
</evidence>
<evidence type="ECO:0000256" key="16">
    <source>
        <dbReference type="ARBA" id="ARBA00049342"/>
    </source>
</evidence>
<name>A0A067MLY9_BOTB1</name>
<evidence type="ECO:0000256" key="11">
    <source>
        <dbReference type="ARBA" id="ARBA00022857"/>
    </source>
</evidence>
<dbReference type="Gene3D" id="1.10.630.10">
    <property type="entry name" value="Cytochrome P450"/>
    <property type="match status" value="1"/>
</dbReference>